<feature type="transmembrane region" description="Helical" evidence="1">
    <location>
        <begin position="46"/>
        <end position="67"/>
    </location>
</feature>
<sequence length="85" mass="10370">MPRNWSLFHFVNMKDKFWCLFIYLLCFFTYTGLMCLAIYEERKANWYYMGFASALTFTACIFVYWRWISISIFCSNLAYSQKKTN</sequence>
<accession>A0AAV9XZT6</accession>
<keyword evidence="1" id="KW-0472">Membrane</keyword>
<name>A0AAV9XZT6_9CRYT</name>
<dbReference type="EMBL" id="JAWDEY010000008">
    <property type="protein sequence ID" value="KAK6590182.1"/>
    <property type="molecule type" value="Genomic_DNA"/>
</dbReference>
<feature type="transmembrane region" description="Helical" evidence="1">
    <location>
        <begin position="20"/>
        <end position="39"/>
    </location>
</feature>
<keyword evidence="1" id="KW-1133">Transmembrane helix</keyword>
<protein>
    <submittedName>
        <fullName evidence="2">Uncharacterized protein</fullName>
    </submittedName>
</protein>
<keyword evidence="3" id="KW-1185">Reference proteome</keyword>
<evidence type="ECO:0000256" key="1">
    <source>
        <dbReference type="SAM" id="Phobius"/>
    </source>
</evidence>
<dbReference type="Proteomes" id="UP001311799">
    <property type="component" value="Unassembled WGS sequence"/>
</dbReference>
<evidence type="ECO:0000313" key="3">
    <source>
        <dbReference type="Proteomes" id="UP001311799"/>
    </source>
</evidence>
<dbReference type="AlphaFoldDB" id="A0AAV9XZT6"/>
<organism evidence="2 3">
    <name type="scientific">Cryptosporidium xiaoi</name>
    <dbReference type="NCBI Taxonomy" id="659607"/>
    <lineage>
        <taxon>Eukaryota</taxon>
        <taxon>Sar</taxon>
        <taxon>Alveolata</taxon>
        <taxon>Apicomplexa</taxon>
        <taxon>Conoidasida</taxon>
        <taxon>Coccidia</taxon>
        <taxon>Eucoccidiorida</taxon>
        <taxon>Eimeriorina</taxon>
        <taxon>Cryptosporidiidae</taxon>
        <taxon>Cryptosporidium</taxon>
    </lineage>
</organism>
<keyword evidence="1" id="KW-0812">Transmembrane</keyword>
<comment type="caution">
    <text evidence="2">The sequence shown here is derived from an EMBL/GenBank/DDBJ whole genome shotgun (WGS) entry which is preliminary data.</text>
</comment>
<evidence type="ECO:0000313" key="2">
    <source>
        <dbReference type="EMBL" id="KAK6590182.1"/>
    </source>
</evidence>
<reference evidence="2 3" key="1">
    <citation type="submission" date="2023-10" db="EMBL/GenBank/DDBJ databases">
        <title>Comparative genomics analysis reveals potential genetic determinants of host preference in Cryptosporidium xiaoi.</title>
        <authorList>
            <person name="Xiao L."/>
            <person name="Li J."/>
        </authorList>
    </citation>
    <scope>NUCLEOTIDE SEQUENCE [LARGE SCALE GENOMIC DNA]</scope>
    <source>
        <strain evidence="2 3">52996</strain>
    </source>
</reference>
<proteinExistence type="predicted"/>
<gene>
    <name evidence="2" type="ORF">RS030_172645</name>
</gene>